<dbReference type="AlphaFoldDB" id="A0A2J8L4C1"/>
<gene>
    <name evidence="1" type="ORF">CK820_G0033078</name>
</gene>
<accession>A0A2J8L4C1</accession>
<dbReference type="EMBL" id="NBAG03000313">
    <property type="protein sequence ID" value="PNI42114.1"/>
    <property type="molecule type" value="Genomic_DNA"/>
</dbReference>
<comment type="caution">
    <text evidence="1">The sequence shown here is derived from an EMBL/GenBank/DDBJ whole genome shotgun (WGS) entry which is preliminary data.</text>
</comment>
<evidence type="ECO:0000313" key="2">
    <source>
        <dbReference type="Proteomes" id="UP000236370"/>
    </source>
</evidence>
<protein>
    <submittedName>
        <fullName evidence="1">T0115574 isoform 2</fullName>
    </submittedName>
</protein>
<dbReference type="Proteomes" id="UP000236370">
    <property type="component" value="Unassembled WGS sequence"/>
</dbReference>
<sequence length="101" mass="11013">MTTALANTSLTALGEILSQRHPAKLTHRHIQILDENSLLQIRSNSSKIMNTEAKQKPFSYILSTVLTANKDKEMQGISSAFCGTFQFSGCQEAIVTTALAV</sequence>
<organism evidence="1 2">
    <name type="scientific">Pan troglodytes</name>
    <name type="common">Chimpanzee</name>
    <dbReference type="NCBI Taxonomy" id="9598"/>
    <lineage>
        <taxon>Eukaryota</taxon>
        <taxon>Metazoa</taxon>
        <taxon>Chordata</taxon>
        <taxon>Craniata</taxon>
        <taxon>Vertebrata</taxon>
        <taxon>Euteleostomi</taxon>
        <taxon>Mammalia</taxon>
        <taxon>Eutheria</taxon>
        <taxon>Euarchontoglires</taxon>
        <taxon>Primates</taxon>
        <taxon>Haplorrhini</taxon>
        <taxon>Catarrhini</taxon>
        <taxon>Hominidae</taxon>
        <taxon>Pan</taxon>
    </lineage>
</organism>
<proteinExistence type="predicted"/>
<reference evidence="1 2" key="1">
    <citation type="submission" date="2017-12" db="EMBL/GenBank/DDBJ databases">
        <title>High-resolution comparative analysis of great ape genomes.</title>
        <authorList>
            <person name="Pollen A."/>
            <person name="Hastie A."/>
            <person name="Hormozdiari F."/>
            <person name="Dougherty M."/>
            <person name="Liu R."/>
            <person name="Chaisson M."/>
            <person name="Hoppe E."/>
            <person name="Hill C."/>
            <person name="Pang A."/>
            <person name="Hillier L."/>
            <person name="Baker C."/>
            <person name="Armstrong J."/>
            <person name="Shendure J."/>
            <person name="Paten B."/>
            <person name="Wilson R."/>
            <person name="Chao H."/>
            <person name="Schneider V."/>
            <person name="Ventura M."/>
            <person name="Kronenberg Z."/>
            <person name="Murali S."/>
            <person name="Gordon D."/>
            <person name="Cantsilieris S."/>
            <person name="Munson K."/>
            <person name="Nelson B."/>
            <person name="Raja A."/>
            <person name="Underwood J."/>
            <person name="Diekhans M."/>
            <person name="Fiddes I."/>
            <person name="Haussler D."/>
            <person name="Eichler E."/>
        </authorList>
    </citation>
    <scope>NUCLEOTIDE SEQUENCE [LARGE SCALE GENOMIC DNA]</scope>
    <source>
        <strain evidence="1">Yerkes chimp pedigree #C0471</strain>
    </source>
</reference>
<evidence type="ECO:0000313" key="1">
    <source>
        <dbReference type="EMBL" id="PNI42114.1"/>
    </source>
</evidence>
<name>A0A2J8L4C1_PANTR</name>